<gene>
    <name evidence="1" type="primary">GIR2</name>
    <name evidence="1" type="ORF">DSO57_1023501</name>
</gene>
<evidence type="ECO:0000313" key="1">
    <source>
        <dbReference type="EMBL" id="KAJ9065082.1"/>
    </source>
</evidence>
<dbReference type="EMBL" id="QTSX02004383">
    <property type="protein sequence ID" value="KAJ9065082.1"/>
    <property type="molecule type" value="Genomic_DNA"/>
</dbReference>
<accession>A0ACC2SS50</accession>
<organism evidence="1 2">
    <name type="scientific">Entomophthora muscae</name>
    <dbReference type="NCBI Taxonomy" id="34485"/>
    <lineage>
        <taxon>Eukaryota</taxon>
        <taxon>Fungi</taxon>
        <taxon>Fungi incertae sedis</taxon>
        <taxon>Zoopagomycota</taxon>
        <taxon>Entomophthoromycotina</taxon>
        <taxon>Entomophthoromycetes</taxon>
        <taxon>Entomophthorales</taxon>
        <taxon>Entomophthoraceae</taxon>
        <taxon>Entomophthora</taxon>
    </lineage>
</organism>
<keyword evidence="2" id="KW-1185">Reference proteome</keyword>
<evidence type="ECO:0000313" key="2">
    <source>
        <dbReference type="Proteomes" id="UP001165960"/>
    </source>
</evidence>
<reference evidence="1" key="1">
    <citation type="submission" date="2022-04" db="EMBL/GenBank/DDBJ databases">
        <title>Genome of the entomopathogenic fungus Entomophthora muscae.</title>
        <authorList>
            <person name="Elya C."/>
            <person name="Lovett B.R."/>
            <person name="Lee E."/>
            <person name="Macias A.M."/>
            <person name="Hajek A.E."/>
            <person name="De Bivort B.L."/>
            <person name="Kasson M.T."/>
            <person name="De Fine Licht H.H."/>
            <person name="Stajich J.E."/>
        </authorList>
    </citation>
    <scope>NUCLEOTIDE SEQUENCE</scope>
    <source>
        <strain evidence="1">Berkeley</strain>
    </source>
</reference>
<comment type="caution">
    <text evidence="1">The sequence shown here is derived from an EMBL/GenBank/DDBJ whole genome shotgun (WGS) entry which is preliminary data.</text>
</comment>
<sequence>MTDYSEEQNSELEVLQSIYPEELRVLSEDPLSYEIFLSLEDVLGAPDYNSDEDLDQLVSSLLLTITYPPTYPDILPEWNITASSACGLDEADIEQLSQDLLGLAEESLGMAMVFTLASQLKESTLSLITKKAEDREREAEERLMQSIKADESKFIGTKVTPENFLEWKTKFDLERDALRFAELKKSGFKKPDSKKLTGKQLFEKDSKLAKSDMQFLEEGDEDVDATQFERLRLSDRDNGDEANNDTGVSVLDLLREDQD</sequence>
<name>A0ACC2SS50_9FUNG</name>
<proteinExistence type="predicted"/>
<dbReference type="Proteomes" id="UP001165960">
    <property type="component" value="Unassembled WGS sequence"/>
</dbReference>
<protein>
    <submittedName>
        <fullName evidence="1">Protein gir2</fullName>
    </submittedName>
</protein>